<dbReference type="AlphaFoldDB" id="A0A183GBN8"/>
<dbReference type="EMBL" id="UZAH01031428">
    <property type="protein sequence ID" value="VDP15403.1"/>
    <property type="molecule type" value="Genomic_DNA"/>
</dbReference>
<accession>A0A183GBN8</accession>
<accession>A0A3P8F0U0</accession>
<feature type="region of interest" description="Disordered" evidence="1">
    <location>
        <begin position="41"/>
        <end position="78"/>
    </location>
</feature>
<organism evidence="3 4">
    <name type="scientific">Heligmosomoides polygyrus</name>
    <name type="common">Parasitic roundworm</name>
    <dbReference type="NCBI Taxonomy" id="6339"/>
    <lineage>
        <taxon>Eukaryota</taxon>
        <taxon>Metazoa</taxon>
        <taxon>Ecdysozoa</taxon>
        <taxon>Nematoda</taxon>
        <taxon>Chromadorea</taxon>
        <taxon>Rhabditida</taxon>
        <taxon>Rhabditina</taxon>
        <taxon>Rhabditomorpha</taxon>
        <taxon>Strongyloidea</taxon>
        <taxon>Heligmosomidae</taxon>
        <taxon>Heligmosomoides</taxon>
    </lineage>
</organism>
<proteinExistence type="predicted"/>
<dbReference type="WBParaSite" id="HPBE_0001952501-mRNA-1">
    <property type="protein sequence ID" value="HPBE_0001952501-mRNA-1"/>
    <property type="gene ID" value="HPBE_0001952501"/>
</dbReference>
<protein>
    <submittedName>
        <fullName evidence="4">Secreted protein</fullName>
    </submittedName>
</protein>
<evidence type="ECO:0000313" key="2">
    <source>
        <dbReference type="EMBL" id="VDP15403.1"/>
    </source>
</evidence>
<name>A0A183GBN8_HELPZ</name>
<evidence type="ECO:0000313" key="4">
    <source>
        <dbReference type="WBParaSite" id="HPBE_0001952501-mRNA-1"/>
    </source>
</evidence>
<evidence type="ECO:0000313" key="3">
    <source>
        <dbReference type="Proteomes" id="UP000050761"/>
    </source>
</evidence>
<feature type="compositionally biased region" description="Polar residues" evidence="1">
    <location>
        <begin position="43"/>
        <end position="57"/>
    </location>
</feature>
<keyword evidence="3" id="KW-1185">Reference proteome</keyword>
<evidence type="ECO:0000256" key="1">
    <source>
        <dbReference type="SAM" id="MobiDB-lite"/>
    </source>
</evidence>
<reference evidence="4" key="2">
    <citation type="submission" date="2019-09" db="UniProtKB">
        <authorList>
            <consortium name="WormBaseParasite"/>
        </authorList>
    </citation>
    <scope>IDENTIFICATION</scope>
</reference>
<reference evidence="2 3" key="1">
    <citation type="submission" date="2018-11" db="EMBL/GenBank/DDBJ databases">
        <authorList>
            <consortium name="Pathogen Informatics"/>
        </authorList>
    </citation>
    <scope>NUCLEOTIDE SEQUENCE [LARGE SCALE GENOMIC DNA]</scope>
</reference>
<sequence>MTVEWFALPIHLMRRSCASIEEAQWPAMAIFMPESGCAVPDNKYTSRNAHRTTTSGEDSLERRGGQSDEEDRAYGRRQ</sequence>
<dbReference type="Proteomes" id="UP000050761">
    <property type="component" value="Unassembled WGS sequence"/>
</dbReference>
<gene>
    <name evidence="2" type="ORF">HPBE_LOCUS19524</name>
</gene>